<accession>A0ABV9H1B0</accession>
<dbReference type="Proteomes" id="UP001596042">
    <property type="component" value="Unassembled WGS sequence"/>
</dbReference>
<sequence>MEYDVKRQHQGDKFYRPGDVRTASPNDVAHLVKNGVLQEKAEPKHKHKAEGASDKNKGK</sequence>
<dbReference type="RefSeq" id="WP_374833032.1">
    <property type="nucleotide sequence ID" value="NZ_JBHEEZ010000020.1"/>
</dbReference>
<comment type="caution">
    <text evidence="2">The sequence shown here is derived from an EMBL/GenBank/DDBJ whole genome shotgun (WGS) entry which is preliminary data.</text>
</comment>
<name>A0ABV9H1B0_9HYPH</name>
<keyword evidence="3" id="KW-1185">Reference proteome</keyword>
<evidence type="ECO:0000313" key="3">
    <source>
        <dbReference type="Proteomes" id="UP001596042"/>
    </source>
</evidence>
<feature type="region of interest" description="Disordered" evidence="1">
    <location>
        <begin position="1"/>
        <end position="59"/>
    </location>
</feature>
<reference evidence="3" key="1">
    <citation type="journal article" date="2019" name="Int. J. Syst. Evol. Microbiol.">
        <title>The Global Catalogue of Microorganisms (GCM) 10K type strain sequencing project: providing services to taxonomists for standard genome sequencing and annotation.</title>
        <authorList>
            <consortium name="The Broad Institute Genomics Platform"/>
            <consortium name="The Broad Institute Genome Sequencing Center for Infectious Disease"/>
            <person name="Wu L."/>
            <person name="Ma J."/>
        </authorList>
    </citation>
    <scope>NUCLEOTIDE SEQUENCE [LARGE SCALE GENOMIC DNA]</scope>
    <source>
        <strain evidence="3">CGMCC 1.15731</strain>
    </source>
</reference>
<evidence type="ECO:0000256" key="1">
    <source>
        <dbReference type="SAM" id="MobiDB-lite"/>
    </source>
</evidence>
<dbReference type="EMBL" id="JBHSEL010000031">
    <property type="protein sequence ID" value="MFC4624221.1"/>
    <property type="molecule type" value="Genomic_DNA"/>
</dbReference>
<gene>
    <name evidence="2" type="ORF">ACFO1V_03095</name>
</gene>
<evidence type="ECO:0000313" key="2">
    <source>
        <dbReference type="EMBL" id="MFC4624221.1"/>
    </source>
</evidence>
<organism evidence="2 3">
    <name type="scientific">Daeguia caeni</name>
    <dbReference type="NCBI Taxonomy" id="439612"/>
    <lineage>
        <taxon>Bacteria</taxon>
        <taxon>Pseudomonadati</taxon>
        <taxon>Pseudomonadota</taxon>
        <taxon>Alphaproteobacteria</taxon>
        <taxon>Hyphomicrobiales</taxon>
        <taxon>Brucellaceae</taxon>
        <taxon>Daeguia</taxon>
    </lineage>
</organism>
<protein>
    <submittedName>
        <fullName evidence="2">Uncharacterized protein</fullName>
    </submittedName>
</protein>
<proteinExistence type="predicted"/>
<feature type="compositionally biased region" description="Basic and acidic residues" evidence="1">
    <location>
        <begin position="1"/>
        <end position="19"/>
    </location>
</feature>
<feature type="compositionally biased region" description="Basic and acidic residues" evidence="1">
    <location>
        <begin position="49"/>
        <end position="59"/>
    </location>
</feature>